<keyword evidence="2" id="KW-1185">Reference proteome</keyword>
<name>A0ACB7XML7_9ERIC</name>
<dbReference type="EMBL" id="CM037151">
    <property type="protein sequence ID" value="KAH7842181.1"/>
    <property type="molecule type" value="Genomic_DNA"/>
</dbReference>
<organism evidence="1 2">
    <name type="scientific">Vaccinium darrowii</name>
    <dbReference type="NCBI Taxonomy" id="229202"/>
    <lineage>
        <taxon>Eukaryota</taxon>
        <taxon>Viridiplantae</taxon>
        <taxon>Streptophyta</taxon>
        <taxon>Embryophyta</taxon>
        <taxon>Tracheophyta</taxon>
        <taxon>Spermatophyta</taxon>
        <taxon>Magnoliopsida</taxon>
        <taxon>eudicotyledons</taxon>
        <taxon>Gunneridae</taxon>
        <taxon>Pentapetalae</taxon>
        <taxon>asterids</taxon>
        <taxon>Ericales</taxon>
        <taxon>Ericaceae</taxon>
        <taxon>Vaccinioideae</taxon>
        <taxon>Vaccinieae</taxon>
        <taxon>Vaccinium</taxon>
    </lineage>
</organism>
<gene>
    <name evidence="1" type="ORF">Vadar_002352</name>
</gene>
<comment type="caution">
    <text evidence="1">The sequence shown here is derived from an EMBL/GenBank/DDBJ whole genome shotgun (WGS) entry which is preliminary data.</text>
</comment>
<proteinExistence type="predicted"/>
<accession>A0ACB7XML7</accession>
<protein>
    <submittedName>
        <fullName evidence="1">Uncharacterized protein</fullName>
    </submittedName>
</protein>
<reference evidence="1 2" key="1">
    <citation type="journal article" date="2021" name="Hortic Res">
        <title>High-quality reference genome and annotation aids understanding of berry development for evergreen blueberry (Vaccinium darrowii).</title>
        <authorList>
            <person name="Yu J."/>
            <person name="Hulse-Kemp A.M."/>
            <person name="Babiker E."/>
            <person name="Staton M."/>
        </authorList>
    </citation>
    <scope>NUCLEOTIDE SEQUENCE [LARGE SCALE GENOMIC DNA]</scope>
    <source>
        <strain evidence="2">cv. NJ 8807/NJ 8810</strain>
        <tissue evidence="1">Young leaf</tissue>
    </source>
</reference>
<evidence type="ECO:0000313" key="1">
    <source>
        <dbReference type="EMBL" id="KAH7842181.1"/>
    </source>
</evidence>
<evidence type="ECO:0000313" key="2">
    <source>
        <dbReference type="Proteomes" id="UP000828048"/>
    </source>
</evidence>
<sequence length="118" mass="13375">MFDNDRIDSVVGCCDDNQKKEETGNGFGAKLRKEKRVSGFRFRKKKKGSNLSSPACNLVNFCCFKQTPTLDSPAVESPTSDPNSLEFTHVLLRDLIEKNDFYAKECNPHLRIDCTDDH</sequence>
<dbReference type="Proteomes" id="UP000828048">
    <property type="component" value="Chromosome 1"/>
</dbReference>